<feature type="compositionally biased region" description="Basic and acidic residues" evidence="1">
    <location>
        <begin position="144"/>
        <end position="156"/>
    </location>
</feature>
<name>A0A2G8L3G9_STIJA</name>
<evidence type="ECO:0000313" key="3">
    <source>
        <dbReference type="EMBL" id="PIK54801.1"/>
    </source>
</evidence>
<sequence>MHSGSSFLLPLQLQMALISALSSYSALAFIHIFTGFLASYVLWRKYRALILRDRWQHYKLTTSFLTLRIFCTVFIVLNSLLWSEATLKEAAVVWFYTAFLFLIGACVGFIHGGVMVACGDVNTETSKTLRLKKVRQPKSRGKKKELGRDEEKREAGSSEDEVTPQEVQKGKQVSGREFKQPTSVLQQQRKYATDKSTRNTTDRQSSLQDTQTRHRPKRKENMIGQKQEMMIRWQRDTAQGIDQRVVKIQKRFSAAGFPNEDRMTDKGAQSKTKKKNDTIEIGSVYKSGINEHSDTLDNMIPASGSGNTRTEFPHTPGSPTYITARFPNEDRITDRGAQSKTKKKKKNDTTSIDDKVAIVLNSVYKSGSSEHLEELDHSTGASYVASASYHRGPRTKRTQIIGKEPPHPSSQRKPKTDNKWKKPSAKASQNQLIHSPLKNLGQRVSTFLLTPEEQNQRNEEEEEASRDNTGRNNDDVVKQLDILVSGH</sequence>
<keyword evidence="2" id="KW-0472">Membrane</keyword>
<feature type="region of interest" description="Disordered" evidence="1">
    <location>
        <begin position="130"/>
        <end position="222"/>
    </location>
</feature>
<proteinExistence type="predicted"/>
<feature type="compositionally biased region" description="Basic and acidic residues" evidence="1">
    <location>
        <begin position="465"/>
        <end position="478"/>
    </location>
</feature>
<feature type="region of interest" description="Disordered" evidence="1">
    <location>
        <begin position="256"/>
        <end position="275"/>
    </location>
</feature>
<feature type="transmembrane region" description="Helical" evidence="2">
    <location>
        <begin position="20"/>
        <end position="43"/>
    </location>
</feature>
<feature type="compositionally biased region" description="Basic residues" evidence="1">
    <location>
        <begin position="130"/>
        <end position="143"/>
    </location>
</feature>
<keyword evidence="4" id="KW-1185">Reference proteome</keyword>
<dbReference type="AlphaFoldDB" id="A0A2G8L3G9"/>
<comment type="caution">
    <text evidence="3">The sequence shown here is derived from an EMBL/GenBank/DDBJ whole genome shotgun (WGS) entry which is preliminary data.</text>
</comment>
<reference evidence="3 4" key="1">
    <citation type="journal article" date="2017" name="PLoS Biol.">
        <title>The sea cucumber genome provides insights into morphological evolution and visceral regeneration.</title>
        <authorList>
            <person name="Zhang X."/>
            <person name="Sun L."/>
            <person name="Yuan J."/>
            <person name="Sun Y."/>
            <person name="Gao Y."/>
            <person name="Zhang L."/>
            <person name="Li S."/>
            <person name="Dai H."/>
            <person name="Hamel J.F."/>
            <person name="Liu C."/>
            <person name="Yu Y."/>
            <person name="Liu S."/>
            <person name="Lin W."/>
            <person name="Guo K."/>
            <person name="Jin S."/>
            <person name="Xu P."/>
            <person name="Storey K.B."/>
            <person name="Huan P."/>
            <person name="Zhang T."/>
            <person name="Zhou Y."/>
            <person name="Zhang J."/>
            <person name="Lin C."/>
            <person name="Li X."/>
            <person name="Xing L."/>
            <person name="Huo D."/>
            <person name="Sun M."/>
            <person name="Wang L."/>
            <person name="Mercier A."/>
            <person name="Li F."/>
            <person name="Yang H."/>
            <person name="Xiang J."/>
        </authorList>
    </citation>
    <scope>NUCLEOTIDE SEQUENCE [LARGE SCALE GENOMIC DNA]</scope>
    <source>
        <strain evidence="3">Shaxun</strain>
        <tissue evidence="3">Muscle</tissue>
    </source>
</reference>
<feature type="transmembrane region" description="Helical" evidence="2">
    <location>
        <begin position="94"/>
        <end position="118"/>
    </location>
</feature>
<organism evidence="3 4">
    <name type="scientific">Stichopus japonicus</name>
    <name type="common">Sea cucumber</name>
    <dbReference type="NCBI Taxonomy" id="307972"/>
    <lineage>
        <taxon>Eukaryota</taxon>
        <taxon>Metazoa</taxon>
        <taxon>Echinodermata</taxon>
        <taxon>Eleutherozoa</taxon>
        <taxon>Echinozoa</taxon>
        <taxon>Holothuroidea</taxon>
        <taxon>Aspidochirotacea</taxon>
        <taxon>Aspidochirotida</taxon>
        <taxon>Stichopodidae</taxon>
        <taxon>Apostichopus</taxon>
    </lineage>
</organism>
<gene>
    <name evidence="3" type="ORF">BSL78_08323</name>
</gene>
<keyword evidence="2" id="KW-1133">Transmembrane helix</keyword>
<evidence type="ECO:0000256" key="2">
    <source>
        <dbReference type="SAM" id="Phobius"/>
    </source>
</evidence>
<feature type="compositionally biased region" description="Polar residues" evidence="1">
    <location>
        <begin position="180"/>
        <end position="190"/>
    </location>
</feature>
<feature type="region of interest" description="Disordered" evidence="1">
    <location>
        <begin position="303"/>
        <end position="349"/>
    </location>
</feature>
<evidence type="ECO:0000256" key="1">
    <source>
        <dbReference type="SAM" id="MobiDB-lite"/>
    </source>
</evidence>
<dbReference type="EMBL" id="MRZV01000234">
    <property type="protein sequence ID" value="PIK54801.1"/>
    <property type="molecule type" value="Genomic_DNA"/>
</dbReference>
<feature type="region of interest" description="Disordered" evidence="1">
    <location>
        <begin position="385"/>
        <end position="487"/>
    </location>
</feature>
<feature type="transmembrane region" description="Helical" evidence="2">
    <location>
        <begin position="64"/>
        <end position="82"/>
    </location>
</feature>
<protein>
    <submittedName>
        <fullName evidence="3">Uncharacterized protein</fullName>
    </submittedName>
</protein>
<keyword evidence="2" id="KW-0812">Transmembrane</keyword>
<dbReference type="Proteomes" id="UP000230750">
    <property type="component" value="Unassembled WGS sequence"/>
</dbReference>
<accession>A0A2G8L3G9</accession>
<evidence type="ECO:0000313" key="4">
    <source>
        <dbReference type="Proteomes" id="UP000230750"/>
    </source>
</evidence>
<feature type="compositionally biased region" description="Basic and acidic residues" evidence="1">
    <location>
        <begin position="191"/>
        <end position="201"/>
    </location>
</feature>